<feature type="compositionally biased region" description="Polar residues" evidence="1">
    <location>
        <begin position="16"/>
        <end position="31"/>
    </location>
</feature>
<organism evidence="2 3">
    <name type="scientific">Bradyrhizobium cajani</name>
    <dbReference type="NCBI Taxonomy" id="1928661"/>
    <lineage>
        <taxon>Bacteria</taxon>
        <taxon>Pseudomonadati</taxon>
        <taxon>Pseudomonadota</taxon>
        <taxon>Alphaproteobacteria</taxon>
        <taxon>Hyphomicrobiales</taxon>
        <taxon>Nitrobacteraceae</taxon>
        <taxon>Bradyrhizobium</taxon>
    </lineage>
</organism>
<protein>
    <submittedName>
        <fullName evidence="2">Uncharacterized protein</fullName>
    </submittedName>
</protein>
<reference evidence="2 3" key="1">
    <citation type="submission" date="2019-12" db="EMBL/GenBank/DDBJ databases">
        <title>Draft genome sequences Bradyrhizobium cajani AMBPC1010, Bradyrhizobium pachyrhizi AMBPC1040 and Bradyrhizobium yuanmingense ALSPC3051, three plant growth promoting strains isolated from nodules of Cajanus cajan L. in Dominican Republic.</title>
        <authorList>
            <person name="Flores-Felix J.D."/>
            <person name="Araujo J."/>
            <person name="Diaz-Alcantara C."/>
            <person name="Gonzalez-Andres F."/>
            <person name="Velazquez E."/>
        </authorList>
    </citation>
    <scope>NUCLEOTIDE SEQUENCE [LARGE SCALE GENOMIC DNA]</scope>
    <source>
        <strain evidence="2 3">1010</strain>
    </source>
</reference>
<name>A0A844SZ65_9BRAD</name>
<sequence>MANSKQRQVPPGREGTSVSASSLRAQRSNPVSFRGHSLDCFVARAPRNDGR</sequence>
<dbReference type="OrthoDB" id="8256480at2"/>
<feature type="region of interest" description="Disordered" evidence="1">
    <location>
        <begin position="1"/>
        <end position="35"/>
    </location>
</feature>
<dbReference type="AlphaFoldDB" id="A0A844SZ65"/>
<proteinExistence type="predicted"/>
<dbReference type="EMBL" id="WQNE01000002">
    <property type="protein sequence ID" value="MVT72178.1"/>
    <property type="molecule type" value="Genomic_DNA"/>
</dbReference>
<accession>A0A844SZ65</accession>
<comment type="caution">
    <text evidence="2">The sequence shown here is derived from an EMBL/GenBank/DDBJ whole genome shotgun (WGS) entry which is preliminary data.</text>
</comment>
<gene>
    <name evidence="2" type="ORF">GPL20_03480</name>
</gene>
<evidence type="ECO:0000256" key="1">
    <source>
        <dbReference type="SAM" id="MobiDB-lite"/>
    </source>
</evidence>
<keyword evidence="3" id="KW-1185">Reference proteome</keyword>
<evidence type="ECO:0000313" key="2">
    <source>
        <dbReference type="EMBL" id="MVT72178.1"/>
    </source>
</evidence>
<dbReference type="Proteomes" id="UP000449969">
    <property type="component" value="Unassembled WGS sequence"/>
</dbReference>
<evidence type="ECO:0000313" key="3">
    <source>
        <dbReference type="Proteomes" id="UP000449969"/>
    </source>
</evidence>